<sequence>MKLRLLDNSIRLRLNKVDLDTLYNDGEVWTVSQLGKTTFSYGVRSVEQGEMSVEMEDNRLQFRLNVDQIKEWHSSNKVGYSSVQENEDGSSLKLLIEKDFKCLTDRDEDESNNFENPNSTC</sequence>
<dbReference type="InterPro" id="IPR053825">
    <property type="entry name" value="DUF7009"/>
</dbReference>
<gene>
    <name evidence="1" type="ORF">HHU12_31305</name>
</gene>
<evidence type="ECO:0000313" key="1">
    <source>
        <dbReference type="EMBL" id="NME72491.1"/>
    </source>
</evidence>
<name>A0A7X9XD40_9BACT</name>
<evidence type="ECO:0000313" key="2">
    <source>
        <dbReference type="Proteomes" id="UP000576082"/>
    </source>
</evidence>
<protein>
    <submittedName>
        <fullName evidence="1">Uncharacterized protein</fullName>
    </submittedName>
</protein>
<reference evidence="1 2" key="1">
    <citation type="submission" date="2020-04" db="EMBL/GenBank/DDBJ databases">
        <title>Flammeovirga sp. SR4, a novel species isolated from seawater.</title>
        <authorList>
            <person name="Wang X."/>
        </authorList>
    </citation>
    <scope>NUCLEOTIDE SEQUENCE [LARGE SCALE GENOMIC DNA]</scope>
    <source>
        <strain evidence="1 2">ATCC 23126</strain>
    </source>
</reference>
<dbReference type="Proteomes" id="UP000576082">
    <property type="component" value="Unassembled WGS sequence"/>
</dbReference>
<keyword evidence="2" id="KW-1185">Reference proteome</keyword>
<dbReference type="RefSeq" id="WP_169660680.1">
    <property type="nucleotide sequence ID" value="NZ_JABANE010000167.1"/>
</dbReference>
<organism evidence="1 2">
    <name type="scientific">Flammeovirga aprica JL-4</name>
    <dbReference type="NCBI Taxonomy" id="694437"/>
    <lineage>
        <taxon>Bacteria</taxon>
        <taxon>Pseudomonadati</taxon>
        <taxon>Bacteroidota</taxon>
        <taxon>Cytophagia</taxon>
        <taxon>Cytophagales</taxon>
        <taxon>Flammeovirgaceae</taxon>
        <taxon>Flammeovirga</taxon>
    </lineage>
</organism>
<dbReference type="AlphaFoldDB" id="A0A7X9XD40"/>
<dbReference type="EMBL" id="JABANE010000167">
    <property type="protein sequence ID" value="NME72491.1"/>
    <property type="molecule type" value="Genomic_DNA"/>
</dbReference>
<accession>A0A7X9XD40</accession>
<proteinExistence type="predicted"/>
<dbReference type="Pfam" id="PF22668">
    <property type="entry name" value="DUF7009"/>
    <property type="match status" value="1"/>
</dbReference>
<comment type="caution">
    <text evidence="1">The sequence shown here is derived from an EMBL/GenBank/DDBJ whole genome shotgun (WGS) entry which is preliminary data.</text>
</comment>